<protein>
    <submittedName>
        <fullName evidence="2">Uncharacterized protein</fullName>
    </submittedName>
</protein>
<organism evidence="2 3">
    <name type="scientific">Octopus vulgaris</name>
    <name type="common">Common octopus</name>
    <dbReference type="NCBI Taxonomy" id="6645"/>
    <lineage>
        <taxon>Eukaryota</taxon>
        <taxon>Metazoa</taxon>
        <taxon>Spiralia</taxon>
        <taxon>Lophotrochozoa</taxon>
        <taxon>Mollusca</taxon>
        <taxon>Cephalopoda</taxon>
        <taxon>Coleoidea</taxon>
        <taxon>Octopodiformes</taxon>
        <taxon>Octopoda</taxon>
        <taxon>Incirrata</taxon>
        <taxon>Octopodidae</taxon>
        <taxon>Octopus</taxon>
    </lineage>
</organism>
<evidence type="ECO:0000313" key="2">
    <source>
        <dbReference type="EMBL" id="CAI9717028.1"/>
    </source>
</evidence>
<evidence type="ECO:0000313" key="3">
    <source>
        <dbReference type="Proteomes" id="UP001162480"/>
    </source>
</evidence>
<evidence type="ECO:0000256" key="1">
    <source>
        <dbReference type="SAM" id="MobiDB-lite"/>
    </source>
</evidence>
<name>A0AA36AK95_OCTVU</name>
<reference evidence="2" key="1">
    <citation type="submission" date="2023-08" db="EMBL/GenBank/DDBJ databases">
        <authorList>
            <person name="Alioto T."/>
            <person name="Alioto T."/>
            <person name="Gomez Garrido J."/>
        </authorList>
    </citation>
    <scope>NUCLEOTIDE SEQUENCE</scope>
</reference>
<dbReference type="AlphaFoldDB" id="A0AA36AK95"/>
<sequence length="169" mass="19478">MFKRKLDGGRYAEEFLNIIESGDDTEHFIEEIDNADDLQLVLHPPNDGDDSDKDQASRDCEESSENCEKAITRNGSAYKQMLRCCDMTLLKQIDASEDRYRRHCEDYLRGMMSNAINLLVNSKSISNFCFGDKSWYRSTLTQCVYHLRNKNVLSGSEPRKRPGNGEMEM</sequence>
<keyword evidence="3" id="KW-1185">Reference proteome</keyword>
<feature type="region of interest" description="Disordered" evidence="1">
    <location>
        <begin position="43"/>
        <end position="63"/>
    </location>
</feature>
<feature type="compositionally biased region" description="Basic and acidic residues" evidence="1">
    <location>
        <begin position="53"/>
        <end position="63"/>
    </location>
</feature>
<accession>A0AA36AK95</accession>
<dbReference type="EMBL" id="OX597815">
    <property type="protein sequence ID" value="CAI9717028.1"/>
    <property type="molecule type" value="Genomic_DNA"/>
</dbReference>
<gene>
    <name evidence="2" type="ORF">OCTVUL_1B025260</name>
</gene>
<dbReference type="Proteomes" id="UP001162480">
    <property type="component" value="Chromosome 2"/>
</dbReference>
<proteinExistence type="predicted"/>